<dbReference type="Gene3D" id="3.10.100.10">
    <property type="entry name" value="Mannose-Binding Protein A, subunit A"/>
    <property type="match status" value="1"/>
</dbReference>
<keyword evidence="13 25" id="KW-0175">Coiled coil</keyword>
<evidence type="ECO:0000256" key="16">
    <source>
        <dbReference type="ARBA" id="ARBA00023157"/>
    </source>
</evidence>
<keyword evidence="10" id="KW-0130">Cell adhesion</keyword>
<comment type="subcellular location">
    <subcellularLocation>
        <location evidence="1">Cell membrane</location>
        <topology evidence="1">Lipid-anchor</topology>
    </subcellularLocation>
    <subcellularLocation>
        <location evidence="3">Cell membrane</location>
        <topology evidence="3">Single-pass type II membrane protein</topology>
    </subcellularLocation>
    <subcellularLocation>
        <location evidence="2">Membrane raft</location>
    </subcellularLocation>
    <subcellularLocation>
        <location evidence="4">Secreted</location>
    </subcellularLocation>
</comment>
<dbReference type="KEGG" id="cge:100771035"/>
<proteinExistence type="predicted"/>
<accession>A0A061HZB9</accession>
<evidence type="ECO:0000256" key="6">
    <source>
        <dbReference type="ARBA" id="ARBA00022525"/>
    </source>
</evidence>
<evidence type="ECO:0000256" key="9">
    <source>
        <dbReference type="ARBA" id="ARBA00022859"/>
    </source>
</evidence>
<dbReference type="CDD" id="cd03593">
    <property type="entry name" value="CLECT_NK_receptors_like"/>
    <property type="match status" value="1"/>
</dbReference>
<evidence type="ECO:0000256" key="15">
    <source>
        <dbReference type="ARBA" id="ARBA00023139"/>
    </source>
</evidence>
<evidence type="ECO:0000256" key="25">
    <source>
        <dbReference type="SAM" id="Coils"/>
    </source>
</evidence>
<dbReference type="Proteomes" id="UP001108280">
    <property type="component" value="Chromosome 8"/>
</dbReference>
<evidence type="ECO:0000256" key="10">
    <source>
        <dbReference type="ARBA" id="ARBA00022889"/>
    </source>
</evidence>
<feature type="coiled-coil region" evidence="25">
    <location>
        <begin position="178"/>
        <end position="212"/>
    </location>
</feature>
<dbReference type="InterPro" id="IPR033992">
    <property type="entry name" value="NKR-like_CTLD"/>
</dbReference>
<keyword evidence="19" id="KW-0395">Inflammatory response</keyword>
<reference evidence="28" key="2">
    <citation type="submission" date="2013-03" db="EMBL/GenBank/DDBJ databases">
        <title>Chinese hamster genome sequenced from sorted chromosomes.</title>
        <authorList>
            <person name="Brinkrolf K."/>
            <person name="Rupp O."/>
            <person name="Laux H."/>
            <person name="Kollin F."/>
            <person name="Ernst W."/>
            <person name="Linke B."/>
            <person name="Kofler R."/>
            <person name="Romand S."/>
            <person name="Hesse F."/>
            <person name="Budach W.E."/>
            <person name="Galosy S."/>
            <person name="Muller D."/>
            <person name="Noll T."/>
            <person name="Wienberg J."/>
            <person name="Jostock T."/>
            <person name="Leonard M."/>
            <person name="Grillari J."/>
            <person name="Tauch A."/>
            <person name="Goesmann A."/>
            <person name="Helk B."/>
            <person name="Mott J.E."/>
            <person name="Puehler A."/>
            <person name="Borth N."/>
        </authorList>
    </citation>
    <scope>NUCLEOTIDE SEQUENCE</scope>
    <source>
        <strain evidence="28">17A/GY</strain>
    </source>
</reference>
<dbReference type="GO" id="GO:0005886">
    <property type="term" value="C:plasma membrane"/>
    <property type="evidence" value="ECO:0007669"/>
    <property type="project" value="UniProtKB-SubCell"/>
</dbReference>
<dbReference type="InterPro" id="IPR001304">
    <property type="entry name" value="C-type_lectin-like"/>
</dbReference>
<dbReference type="GO" id="GO:0043235">
    <property type="term" value="C:receptor complex"/>
    <property type="evidence" value="ECO:0007669"/>
    <property type="project" value="TreeGrafter"/>
</dbReference>
<evidence type="ECO:0000256" key="20">
    <source>
        <dbReference type="ARBA" id="ARBA00023288"/>
    </source>
</evidence>
<evidence type="ECO:0000256" key="1">
    <source>
        <dbReference type="ARBA" id="ARBA00004193"/>
    </source>
</evidence>
<dbReference type="GO" id="GO:0007159">
    <property type="term" value="P:leukocyte cell-cell adhesion"/>
    <property type="evidence" value="ECO:0007669"/>
    <property type="project" value="TreeGrafter"/>
</dbReference>
<dbReference type="OrthoDB" id="6133475at2759"/>
<dbReference type="RefSeq" id="XP_007648021.1">
    <property type="nucleotide sequence ID" value="XM_007649831.4"/>
</dbReference>
<dbReference type="GO" id="GO:0042157">
    <property type="term" value="P:lipoprotein metabolic process"/>
    <property type="evidence" value="ECO:0007669"/>
    <property type="project" value="TreeGrafter"/>
</dbReference>
<evidence type="ECO:0000313" key="31">
    <source>
        <dbReference type="RefSeq" id="XP_027285630.1"/>
    </source>
</evidence>
<evidence type="ECO:0000256" key="22">
    <source>
        <dbReference type="ARBA" id="ARBA00041191"/>
    </source>
</evidence>
<dbReference type="SMART" id="SM00034">
    <property type="entry name" value="CLECT"/>
    <property type="match status" value="1"/>
</dbReference>
<keyword evidence="11" id="KW-0735">Signal-anchor</keyword>
<protein>
    <recommendedName>
        <fullName evidence="22">Oxidized low-density lipoprotein receptor 1</fullName>
    </recommendedName>
    <alternativeName>
        <fullName evidence="23">Lectin-like oxidized LDL receptor 1</fullName>
    </alternativeName>
    <alternativeName>
        <fullName evidence="24">Lectin-type oxidized LDL receptor 1</fullName>
    </alternativeName>
</protein>
<dbReference type="InterPro" id="IPR016187">
    <property type="entry name" value="CTDL_fold"/>
</dbReference>
<dbReference type="GO" id="GO:0006954">
    <property type="term" value="P:inflammatory response"/>
    <property type="evidence" value="ECO:0007669"/>
    <property type="project" value="UniProtKB-KW"/>
</dbReference>
<evidence type="ECO:0000313" key="30">
    <source>
        <dbReference type="Proteomes" id="UP001108280"/>
    </source>
</evidence>
<dbReference type="EMBL" id="KE682674">
    <property type="protein sequence ID" value="ERE66434.1"/>
    <property type="molecule type" value="Genomic_DNA"/>
</dbReference>
<keyword evidence="16" id="KW-1015">Disulfide bond</keyword>
<dbReference type="Pfam" id="PF00059">
    <property type="entry name" value="Lectin_C"/>
    <property type="match status" value="1"/>
</dbReference>
<evidence type="ECO:0000256" key="19">
    <source>
        <dbReference type="ARBA" id="ARBA00023198"/>
    </source>
</evidence>
<dbReference type="GO" id="GO:0030246">
    <property type="term" value="F:carbohydrate binding"/>
    <property type="evidence" value="ECO:0007669"/>
    <property type="project" value="UniProtKB-KW"/>
</dbReference>
<evidence type="ECO:0000259" key="27">
    <source>
        <dbReference type="PROSITE" id="PS50041"/>
    </source>
</evidence>
<keyword evidence="12 26" id="KW-1133">Transmembrane helix</keyword>
<reference evidence="30" key="4">
    <citation type="journal article" date="2020" name="Biotechnol. Bioeng.">
        <title>Chromosome-scale scaffolds for the Chinese hamster reference genome assembly to facilitate the study of the CHO epigenome.</title>
        <authorList>
            <person name="Hilliard W."/>
            <person name="MacDonald M."/>
            <person name="Lee K.H."/>
        </authorList>
    </citation>
    <scope>NUCLEOTIDE SEQUENCE [LARGE SCALE GENOMIC DNA]</scope>
    <source>
        <strain evidence="30">17A/GY</strain>
    </source>
</reference>
<dbReference type="RefSeq" id="XP_027285630.1">
    <property type="nucleotide sequence ID" value="XM_027429829.2"/>
</dbReference>
<feature type="domain" description="C-type lectin" evidence="27">
    <location>
        <begin position="230"/>
        <end position="344"/>
    </location>
</feature>
<keyword evidence="7 26" id="KW-0812">Transmembrane</keyword>
<gene>
    <name evidence="31" type="primary">Olr1</name>
    <name evidence="28" type="ORF">H671_8g19435</name>
</gene>
<reference evidence="31" key="5">
    <citation type="submission" date="2025-04" db="UniProtKB">
        <authorList>
            <consortium name="RefSeq"/>
        </authorList>
    </citation>
    <scope>IDENTIFICATION</scope>
    <source>
        <strain evidence="31">17A/GY</strain>
        <tissue evidence="31">Liver</tissue>
    </source>
</reference>
<evidence type="ECO:0000256" key="26">
    <source>
        <dbReference type="SAM" id="Phobius"/>
    </source>
</evidence>
<dbReference type="GO" id="GO:0045121">
    <property type="term" value="C:membrane raft"/>
    <property type="evidence" value="ECO:0007669"/>
    <property type="project" value="UniProtKB-SubCell"/>
</dbReference>
<evidence type="ECO:0000313" key="29">
    <source>
        <dbReference type="Proteomes" id="UP000030759"/>
    </source>
</evidence>
<organism evidence="28 29">
    <name type="scientific">Cricetulus griseus</name>
    <name type="common">Chinese hamster</name>
    <name type="synonym">Cricetulus barabensis griseus</name>
    <dbReference type="NCBI Taxonomy" id="10029"/>
    <lineage>
        <taxon>Eukaryota</taxon>
        <taxon>Metazoa</taxon>
        <taxon>Chordata</taxon>
        <taxon>Craniata</taxon>
        <taxon>Vertebrata</taxon>
        <taxon>Euteleostomi</taxon>
        <taxon>Mammalia</taxon>
        <taxon>Eutheria</taxon>
        <taxon>Euarchontoglires</taxon>
        <taxon>Glires</taxon>
        <taxon>Rodentia</taxon>
        <taxon>Myomorpha</taxon>
        <taxon>Muroidea</taxon>
        <taxon>Cricetidae</taxon>
        <taxon>Cricetinae</taxon>
        <taxon>Cricetulus</taxon>
    </lineage>
</organism>
<dbReference type="PROSITE" id="PS50041">
    <property type="entry name" value="C_TYPE_LECTIN_2"/>
    <property type="match status" value="1"/>
</dbReference>
<dbReference type="PANTHER" id="PTHR47298:SF1">
    <property type="entry name" value="OXIDIZED LOW-DENSITY LIPOPROTEIN RECEPTOR 1"/>
    <property type="match status" value="1"/>
</dbReference>
<keyword evidence="5" id="KW-1003">Cell membrane</keyword>
<dbReference type="AlphaFoldDB" id="A0A061HZB9"/>
<dbReference type="OMA" id="NYSWLWE"/>
<dbReference type="InterPro" id="IPR016186">
    <property type="entry name" value="C-type_lectin-like/link_sf"/>
</dbReference>
<reference evidence="30" key="3">
    <citation type="journal article" date="2018" name="Biotechnol. Bioeng.">
        <title>A reference genome of the Chinese hamster based on a hybrid assembly strategy.</title>
        <authorList>
            <person name="Rupp O."/>
            <person name="MacDonald M.L."/>
            <person name="Li S."/>
            <person name="Dhiman H."/>
            <person name="Polson S."/>
            <person name="Griep S."/>
            <person name="Heffner K."/>
            <person name="Hernandez I."/>
            <person name="Brinkrolf K."/>
            <person name="Jadhav V."/>
            <person name="Samoudi M."/>
            <person name="Hao H."/>
            <person name="Kingham B."/>
            <person name="Goesmann A."/>
            <person name="Betenbaugh M.J."/>
            <person name="Lewis N.E."/>
            <person name="Borth N."/>
            <person name="Lee K.H."/>
        </authorList>
    </citation>
    <scope>NUCLEOTIDE SEQUENCE [LARGE SCALE GENOMIC DNA]</scope>
    <source>
        <strain evidence="30">17A/GY</strain>
    </source>
</reference>
<comment type="subunit">
    <text evidence="21">Homodimer; disulfide-linked. May form a hexamer composed of 3 homodimers. Interacts with HSP70.</text>
</comment>
<dbReference type="Proteomes" id="UP000030759">
    <property type="component" value="Unassembled WGS sequence"/>
</dbReference>
<evidence type="ECO:0000256" key="18">
    <source>
        <dbReference type="ARBA" id="ARBA00023180"/>
    </source>
</evidence>
<dbReference type="GO" id="GO:0005041">
    <property type="term" value="F:low-density lipoprotein particle receptor activity"/>
    <property type="evidence" value="ECO:0007669"/>
    <property type="project" value="TreeGrafter"/>
</dbReference>
<evidence type="ECO:0000256" key="17">
    <source>
        <dbReference type="ARBA" id="ARBA00023170"/>
    </source>
</evidence>
<feature type="transmembrane region" description="Helical" evidence="26">
    <location>
        <begin position="37"/>
        <end position="61"/>
    </location>
</feature>
<keyword evidence="9" id="KW-0391">Immunity</keyword>
<evidence type="ECO:0000256" key="3">
    <source>
        <dbReference type="ARBA" id="ARBA00004401"/>
    </source>
</evidence>
<sequence length="353" mass="40707">MNLEMTFDDKMKPVNEQPDQKLCHKKAKGLRFLSSQWWCPVAMTLVILCVGLLVIVIIQWMQLLQVSDLLKQYQANLTRQEHTIEGQILAQQQTANASQQKLKETIDTLTWELKEKTKEQEGLLQQNLNLQKALQRAANFSVLQVSDLLRKYQANLTHQERILERQILAQQQAANASQQKLKETIDTLTWELKEKTKDQEELLQQNLNLQKALQKVANFSGPCPQDWLWHKENCYLFSSAQSYWAKSQENCRALDAQLLQINSIDNLNFILQATSHSTSPFWMGLHRKKKNDPWLWENGSPLRPHLLKIRGIPSQAHPSGTCVYIQEGGIFADHCILNAFSICEKQAQLLPTE</sequence>
<evidence type="ECO:0000256" key="11">
    <source>
        <dbReference type="ARBA" id="ARBA00022968"/>
    </source>
</evidence>
<keyword evidence="6" id="KW-0964">Secreted</keyword>
<evidence type="ECO:0000256" key="24">
    <source>
        <dbReference type="ARBA" id="ARBA00041771"/>
    </source>
</evidence>
<evidence type="ECO:0000256" key="14">
    <source>
        <dbReference type="ARBA" id="ARBA00023136"/>
    </source>
</evidence>
<keyword evidence="18" id="KW-0325">Glycoprotein</keyword>
<dbReference type="GO" id="GO:0002376">
    <property type="term" value="P:immune system process"/>
    <property type="evidence" value="ECO:0007669"/>
    <property type="project" value="UniProtKB-KW"/>
</dbReference>
<keyword evidence="14 26" id="KW-0472">Membrane</keyword>
<name>A0A061HZB9_CRIGR</name>
<reference evidence="29" key="1">
    <citation type="journal article" date="2013" name="Nat. Biotechnol.">
        <title>Chinese hamster genome sequenced from sorted chromosomes.</title>
        <authorList>
            <person name="Brinkrolf K."/>
            <person name="Rupp O."/>
            <person name="Laux H."/>
            <person name="Kollin F."/>
            <person name="Ernst W."/>
            <person name="Linke B."/>
            <person name="Kofler R."/>
            <person name="Romand S."/>
            <person name="Hesse F."/>
            <person name="Budach W.E."/>
            <person name="Galosy S."/>
            <person name="Muller D."/>
            <person name="Noll T."/>
            <person name="Wienberg J."/>
            <person name="Jostock T."/>
            <person name="Leonard M."/>
            <person name="Grillari J."/>
            <person name="Tauch A."/>
            <person name="Goesmann A."/>
            <person name="Helk B."/>
            <person name="Mott J.E."/>
            <person name="Puhler A."/>
            <person name="Borth N."/>
        </authorList>
    </citation>
    <scope>NUCLEOTIDE SEQUENCE [LARGE SCALE GENOMIC DNA]</scope>
    <source>
        <strain evidence="29">17A/GY</strain>
    </source>
</reference>
<evidence type="ECO:0000256" key="13">
    <source>
        <dbReference type="ARBA" id="ARBA00023054"/>
    </source>
</evidence>
<evidence type="ECO:0000313" key="28">
    <source>
        <dbReference type="EMBL" id="ERE66434.1"/>
    </source>
</evidence>
<dbReference type="CTD" id="4973"/>
<dbReference type="GeneID" id="100771035"/>
<keyword evidence="15" id="KW-0564">Palmitate</keyword>
<dbReference type="InterPro" id="IPR052332">
    <property type="entry name" value="OxLDL_rcpt1-like"/>
</dbReference>
<evidence type="ECO:0000256" key="23">
    <source>
        <dbReference type="ARBA" id="ARBA00041686"/>
    </source>
</evidence>
<evidence type="ECO:0000256" key="8">
    <source>
        <dbReference type="ARBA" id="ARBA00022734"/>
    </source>
</evidence>
<keyword evidence="30" id="KW-1185">Reference proteome</keyword>
<dbReference type="SUPFAM" id="SSF56436">
    <property type="entry name" value="C-type lectin-like"/>
    <property type="match status" value="1"/>
</dbReference>
<keyword evidence="8" id="KW-0430">Lectin</keyword>
<dbReference type="PANTHER" id="PTHR47298">
    <property type="entry name" value="OXIDIZED LOW-DENSITY LIPOPROTEIN RECEPTOR 1"/>
    <property type="match status" value="1"/>
</dbReference>
<evidence type="ECO:0000256" key="7">
    <source>
        <dbReference type="ARBA" id="ARBA00022692"/>
    </source>
</evidence>
<dbReference type="GO" id="GO:0005576">
    <property type="term" value="C:extracellular region"/>
    <property type="evidence" value="ECO:0007669"/>
    <property type="project" value="UniProtKB-SubCell"/>
</dbReference>
<evidence type="ECO:0000256" key="4">
    <source>
        <dbReference type="ARBA" id="ARBA00004613"/>
    </source>
</evidence>
<evidence type="ECO:0000256" key="12">
    <source>
        <dbReference type="ARBA" id="ARBA00022989"/>
    </source>
</evidence>
<keyword evidence="17 28" id="KW-0675">Receptor</keyword>
<keyword evidence="20 28" id="KW-0449">Lipoprotein</keyword>
<feature type="coiled-coil region" evidence="25">
    <location>
        <begin position="99"/>
        <end position="133"/>
    </location>
</feature>
<evidence type="ECO:0000256" key="21">
    <source>
        <dbReference type="ARBA" id="ARBA00038751"/>
    </source>
</evidence>
<evidence type="ECO:0000256" key="2">
    <source>
        <dbReference type="ARBA" id="ARBA00004285"/>
    </source>
</evidence>
<evidence type="ECO:0000256" key="5">
    <source>
        <dbReference type="ARBA" id="ARBA00022475"/>
    </source>
</evidence>